<dbReference type="SMART" id="SM00829">
    <property type="entry name" value="PKS_ER"/>
    <property type="match status" value="1"/>
</dbReference>
<dbReference type="Pfam" id="PF00107">
    <property type="entry name" value="ADH_zinc_N"/>
    <property type="match status" value="1"/>
</dbReference>
<evidence type="ECO:0000313" key="3">
    <source>
        <dbReference type="Proteomes" id="UP000774935"/>
    </source>
</evidence>
<dbReference type="SUPFAM" id="SSF51735">
    <property type="entry name" value="NAD(P)-binding Rossmann-fold domains"/>
    <property type="match status" value="1"/>
</dbReference>
<name>A0ABS6XCM3_9BACT</name>
<reference evidence="2 3" key="1">
    <citation type="submission" date="2021-07" db="EMBL/GenBank/DDBJ databases">
        <authorList>
            <person name="Kim M.K."/>
        </authorList>
    </citation>
    <scope>NUCLEOTIDE SEQUENCE [LARGE SCALE GENOMIC DNA]</scope>
    <source>
        <strain evidence="2 3">HLY7-15</strain>
    </source>
</reference>
<dbReference type="EMBL" id="JAHWXQ010000002">
    <property type="protein sequence ID" value="MBW3365657.1"/>
    <property type="molecule type" value="Genomic_DNA"/>
</dbReference>
<dbReference type="InterPro" id="IPR013154">
    <property type="entry name" value="ADH-like_N"/>
</dbReference>
<dbReference type="PANTHER" id="PTHR11695">
    <property type="entry name" value="ALCOHOL DEHYDROGENASE RELATED"/>
    <property type="match status" value="1"/>
</dbReference>
<dbReference type="SUPFAM" id="SSF50129">
    <property type="entry name" value="GroES-like"/>
    <property type="match status" value="1"/>
</dbReference>
<feature type="domain" description="Enoyl reductase (ER)" evidence="1">
    <location>
        <begin position="10"/>
        <end position="294"/>
    </location>
</feature>
<keyword evidence="3" id="KW-1185">Reference proteome</keyword>
<dbReference type="InterPro" id="IPR013149">
    <property type="entry name" value="ADH-like_C"/>
</dbReference>
<proteinExistence type="predicted"/>
<comment type="caution">
    <text evidence="2">The sequence shown here is derived from an EMBL/GenBank/DDBJ whole genome shotgun (WGS) entry which is preliminary data.</text>
</comment>
<dbReference type="CDD" id="cd08267">
    <property type="entry name" value="MDR1"/>
    <property type="match status" value="1"/>
</dbReference>
<dbReference type="Gene3D" id="3.90.180.10">
    <property type="entry name" value="Medium-chain alcohol dehydrogenases, catalytic domain"/>
    <property type="match status" value="1"/>
</dbReference>
<accession>A0ABS6XCM3</accession>
<dbReference type="InterPro" id="IPR020843">
    <property type="entry name" value="ER"/>
</dbReference>
<protein>
    <submittedName>
        <fullName evidence="2">NAD(P)-dependent alcohol dehydrogenase</fullName>
    </submittedName>
</protein>
<dbReference type="InterPro" id="IPR036291">
    <property type="entry name" value="NAD(P)-bd_dom_sf"/>
</dbReference>
<organism evidence="2 3">
    <name type="scientific">Pontibacter populi</name>
    <dbReference type="NCBI Taxonomy" id="890055"/>
    <lineage>
        <taxon>Bacteria</taxon>
        <taxon>Pseudomonadati</taxon>
        <taxon>Bacteroidota</taxon>
        <taxon>Cytophagia</taxon>
        <taxon>Cytophagales</taxon>
        <taxon>Hymenobacteraceae</taxon>
        <taxon>Pontibacter</taxon>
    </lineage>
</organism>
<evidence type="ECO:0000313" key="2">
    <source>
        <dbReference type="EMBL" id="MBW3365657.1"/>
    </source>
</evidence>
<dbReference type="RefSeq" id="WP_199110118.1">
    <property type="nucleotide sequence ID" value="NZ_JAHWXQ010000002.1"/>
</dbReference>
<sequence length="299" mass="33335">MKAVFYERYGAPDVLTLQDIDKPVPKSDEVLIKVYATSVTAGDWRMRKADPFVARLFNGLFRPKRVKILGFELSGVIEEVGKNVKSFKPGDAVFAFCGYKFGGYAEYRCLPENDIIVLKPTNMTFEEAATIPLGSLTALSRLRKGNITEGKKVLIYGASGSVGTFTIQLARHFGAEITTVCSTNNLDLVKSMGAHKTVDYTKMDFTTIDDKFDLIFDAVGKMKKSGSKKLLKPDGKFISVNGQTKPTQQDLFLIKELIEAGKLTTVIDRTYNLEEIQDAHRYVEQFRKRGNVSVRVASE</sequence>
<gene>
    <name evidence="2" type="ORF">KYK27_11405</name>
</gene>
<dbReference type="Gene3D" id="3.40.50.720">
    <property type="entry name" value="NAD(P)-binding Rossmann-like Domain"/>
    <property type="match status" value="1"/>
</dbReference>
<evidence type="ECO:0000259" key="1">
    <source>
        <dbReference type="SMART" id="SM00829"/>
    </source>
</evidence>
<dbReference type="PANTHER" id="PTHR11695:SF648">
    <property type="entry name" value="ZINC-BINDING OXIDOREDUCTASE"/>
    <property type="match status" value="1"/>
</dbReference>
<dbReference type="InterPro" id="IPR050700">
    <property type="entry name" value="YIM1/Zinc_Alcohol_DH_Fams"/>
</dbReference>
<dbReference type="InterPro" id="IPR011032">
    <property type="entry name" value="GroES-like_sf"/>
</dbReference>
<dbReference type="Pfam" id="PF08240">
    <property type="entry name" value="ADH_N"/>
    <property type="match status" value="1"/>
</dbReference>
<dbReference type="Proteomes" id="UP000774935">
    <property type="component" value="Unassembled WGS sequence"/>
</dbReference>